<dbReference type="InterPro" id="IPR000682">
    <property type="entry name" value="PCMT"/>
</dbReference>
<sequence length="417" mass="44798">MVQMVDTDRAAQMRKALVAQLRDQGKILSDTVEQAFLRVPREGFMPADTDLAVVYGYDKPVVTKRDAQDQAMSSVSAAYIQAAMLELAQLRPGMRVLEVGSGGLNAAYIAEVVGPEGRVVSIDIDPEVIDRAATALDATGYSIRVRVLVADAEHGVPDEAPFDAIIVTVGAWNIAPAWLHQLQPDGLLVVPLIMNYVTRVIGFRRNGDHLISTATEIAGFVPMQGEGSRPHKHIELTDATGCKVTLSFDSGAPSDPAQLDGVLTAGTAESWSGITIGHGVSFADLHLWLAWFLNGFCRLSAEQGTDLTAKERWLPFAAVRGAGLAYLMLRDVPQDDAAEFGVRAYGGDAKLAAAALTEQVQAWYRAGRHTVPTFTYWPTGSDHSRLHADAKVMDKTNGTIVISWPALVAADSPSGDH</sequence>
<comment type="subcellular location">
    <subcellularLocation>
        <location evidence="1">Cytoplasm</location>
    </subcellularLocation>
</comment>
<dbReference type="GO" id="GO:0004719">
    <property type="term" value="F:protein-L-isoaspartate (D-aspartate) O-methyltransferase activity"/>
    <property type="evidence" value="ECO:0007669"/>
    <property type="project" value="UniProtKB-EC"/>
</dbReference>
<gene>
    <name evidence="12" type="ORF">Cci01nite_71940</name>
</gene>
<evidence type="ECO:0000256" key="9">
    <source>
        <dbReference type="ARBA" id="ARBA00030757"/>
    </source>
</evidence>
<evidence type="ECO:0000256" key="8">
    <source>
        <dbReference type="ARBA" id="ARBA00022691"/>
    </source>
</evidence>
<dbReference type="GO" id="GO:0032259">
    <property type="term" value="P:methylation"/>
    <property type="evidence" value="ECO:0007669"/>
    <property type="project" value="UniProtKB-KW"/>
</dbReference>
<dbReference type="PANTHER" id="PTHR11579:SF0">
    <property type="entry name" value="PROTEIN-L-ISOASPARTATE(D-ASPARTATE) O-METHYLTRANSFERASE"/>
    <property type="match status" value="1"/>
</dbReference>
<name>A0A8J3P2X6_9ACTN</name>
<dbReference type="PANTHER" id="PTHR11579">
    <property type="entry name" value="PROTEIN-L-ISOASPARTATE O-METHYLTRANSFERASE"/>
    <property type="match status" value="1"/>
</dbReference>
<keyword evidence="5" id="KW-0963">Cytoplasm</keyword>
<evidence type="ECO:0000256" key="5">
    <source>
        <dbReference type="ARBA" id="ARBA00022490"/>
    </source>
</evidence>
<evidence type="ECO:0000256" key="4">
    <source>
        <dbReference type="ARBA" id="ARBA00013346"/>
    </source>
</evidence>
<evidence type="ECO:0000256" key="11">
    <source>
        <dbReference type="ARBA" id="ARBA00031350"/>
    </source>
</evidence>
<protein>
    <recommendedName>
        <fullName evidence="4">Protein-L-isoaspartate O-methyltransferase</fullName>
        <ecNumber evidence="3">2.1.1.77</ecNumber>
    </recommendedName>
    <alternativeName>
        <fullName evidence="11">L-isoaspartyl protein carboxyl methyltransferase</fullName>
    </alternativeName>
    <alternativeName>
        <fullName evidence="9">Protein L-isoaspartyl methyltransferase</fullName>
    </alternativeName>
    <alternativeName>
        <fullName evidence="10">Protein-beta-aspartate methyltransferase</fullName>
    </alternativeName>
</protein>
<keyword evidence="8" id="KW-0949">S-adenosyl-L-methionine</keyword>
<comment type="caution">
    <text evidence="12">The sequence shown here is derived from an EMBL/GenBank/DDBJ whole genome shotgun (WGS) entry which is preliminary data.</text>
</comment>
<reference evidence="12 13" key="1">
    <citation type="submission" date="2021-01" db="EMBL/GenBank/DDBJ databases">
        <title>Whole genome shotgun sequence of Catellatospora citrea NBRC 14495.</title>
        <authorList>
            <person name="Komaki H."/>
            <person name="Tamura T."/>
        </authorList>
    </citation>
    <scope>NUCLEOTIDE SEQUENCE [LARGE SCALE GENOMIC DNA]</scope>
    <source>
        <strain evidence="12 13">NBRC 14495</strain>
    </source>
</reference>
<dbReference type="EC" id="2.1.1.77" evidence="3"/>
<evidence type="ECO:0000313" key="13">
    <source>
        <dbReference type="Proteomes" id="UP000659904"/>
    </source>
</evidence>
<evidence type="ECO:0000256" key="10">
    <source>
        <dbReference type="ARBA" id="ARBA00031323"/>
    </source>
</evidence>
<dbReference type="Proteomes" id="UP000659904">
    <property type="component" value="Unassembled WGS sequence"/>
</dbReference>
<evidence type="ECO:0000256" key="2">
    <source>
        <dbReference type="ARBA" id="ARBA00005369"/>
    </source>
</evidence>
<dbReference type="GO" id="GO:0005737">
    <property type="term" value="C:cytoplasm"/>
    <property type="evidence" value="ECO:0007669"/>
    <property type="project" value="UniProtKB-SubCell"/>
</dbReference>
<dbReference type="AlphaFoldDB" id="A0A8J3P2X6"/>
<evidence type="ECO:0000256" key="1">
    <source>
        <dbReference type="ARBA" id="ARBA00004496"/>
    </source>
</evidence>
<dbReference type="NCBIfam" id="TIGR04364">
    <property type="entry name" value="methyltran_FxLD"/>
    <property type="match status" value="1"/>
</dbReference>
<evidence type="ECO:0000256" key="3">
    <source>
        <dbReference type="ARBA" id="ARBA00011890"/>
    </source>
</evidence>
<dbReference type="InterPro" id="IPR029063">
    <property type="entry name" value="SAM-dependent_MTases_sf"/>
</dbReference>
<dbReference type="CDD" id="cd02440">
    <property type="entry name" value="AdoMet_MTases"/>
    <property type="match status" value="1"/>
</dbReference>
<evidence type="ECO:0000313" key="12">
    <source>
        <dbReference type="EMBL" id="GIG02101.1"/>
    </source>
</evidence>
<accession>A0A8J3P2X6</accession>
<keyword evidence="13" id="KW-1185">Reference proteome</keyword>
<evidence type="ECO:0000256" key="7">
    <source>
        <dbReference type="ARBA" id="ARBA00022679"/>
    </source>
</evidence>
<dbReference type="SUPFAM" id="SSF53335">
    <property type="entry name" value="S-adenosyl-L-methionine-dependent methyltransferases"/>
    <property type="match status" value="1"/>
</dbReference>
<organism evidence="12 13">
    <name type="scientific">Catellatospora citrea</name>
    <dbReference type="NCBI Taxonomy" id="53366"/>
    <lineage>
        <taxon>Bacteria</taxon>
        <taxon>Bacillati</taxon>
        <taxon>Actinomycetota</taxon>
        <taxon>Actinomycetes</taxon>
        <taxon>Micromonosporales</taxon>
        <taxon>Micromonosporaceae</taxon>
        <taxon>Catellatospora</taxon>
    </lineage>
</organism>
<dbReference type="Pfam" id="PF01135">
    <property type="entry name" value="PCMT"/>
    <property type="match status" value="1"/>
</dbReference>
<dbReference type="InterPro" id="IPR027573">
    <property type="entry name" value="Methyltran_FxLD"/>
</dbReference>
<proteinExistence type="inferred from homology"/>
<keyword evidence="7" id="KW-0808">Transferase</keyword>
<keyword evidence="6" id="KW-0489">Methyltransferase</keyword>
<dbReference type="EMBL" id="BONH01000047">
    <property type="protein sequence ID" value="GIG02101.1"/>
    <property type="molecule type" value="Genomic_DNA"/>
</dbReference>
<dbReference type="Gene3D" id="3.40.50.150">
    <property type="entry name" value="Vaccinia Virus protein VP39"/>
    <property type="match status" value="1"/>
</dbReference>
<evidence type="ECO:0000256" key="6">
    <source>
        <dbReference type="ARBA" id="ARBA00022603"/>
    </source>
</evidence>
<comment type="similarity">
    <text evidence="2">Belongs to the methyltransferase superfamily. L-isoaspartyl/D-aspartyl protein methyltransferase family.</text>
</comment>